<gene>
    <name evidence="2" type="ORF">INT46_009946</name>
</gene>
<accession>A0A8H7R957</accession>
<dbReference type="Proteomes" id="UP000650833">
    <property type="component" value="Unassembled WGS sequence"/>
</dbReference>
<organism evidence="2 3">
    <name type="scientific">Mucor plumbeus</name>
    <dbReference type="NCBI Taxonomy" id="97098"/>
    <lineage>
        <taxon>Eukaryota</taxon>
        <taxon>Fungi</taxon>
        <taxon>Fungi incertae sedis</taxon>
        <taxon>Mucoromycota</taxon>
        <taxon>Mucoromycotina</taxon>
        <taxon>Mucoromycetes</taxon>
        <taxon>Mucorales</taxon>
        <taxon>Mucorineae</taxon>
        <taxon>Mucoraceae</taxon>
        <taxon>Mucor</taxon>
    </lineage>
</organism>
<name>A0A8H7R957_9FUNG</name>
<proteinExistence type="predicted"/>
<evidence type="ECO:0000313" key="3">
    <source>
        <dbReference type="Proteomes" id="UP000650833"/>
    </source>
</evidence>
<feature type="region of interest" description="Disordered" evidence="1">
    <location>
        <begin position="1"/>
        <end position="52"/>
    </location>
</feature>
<feature type="region of interest" description="Disordered" evidence="1">
    <location>
        <begin position="342"/>
        <end position="382"/>
    </location>
</feature>
<sequence length="382" mass="43265">MENNDNMNFVSRILHSNAAERLKETLTPRSTPPPPPPPPPPPEQEATEPAQEALAQPLQDALEKLVRQVQDVQESPAELVQEIQTEPAQEIQSELVQAQAELAQAQAEFVQAQAELRQAEAELVQSQAKSAKKTQTTPIQKAQEKPAYQEEELDYIPYDEDSDKYLLEEEEDVNTNWWSFPTYETNNADNEENNLQPLIFTAISADDEHHIQPESATSVLTSVIDYNSDLFSSPTSVNNDQNYIAAREDNVLTDWSWFEELRSIDATTNSTTNSQQDLSSQTSIFTSDLFSPTRTVNYMALTQIEFDKMFNATDEALDETDDDDSSYESNNTFNTVHVNTANSIIPKEENNIPSSPVLGKRDRDDDDDDENYHHQKLTKYKQ</sequence>
<dbReference type="EMBL" id="JAEPRC010000144">
    <property type="protein sequence ID" value="KAG2206659.1"/>
    <property type="molecule type" value="Genomic_DNA"/>
</dbReference>
<protein>
    <submittedName>
        <fullName evidence="2">Uncharacterized protein</fullName>
    </submittedName>
</protein>
<evidence type="ECO:0000313" key="2">
    <source>
        <dbReference type="EMBL" id="KAG2206659.1"/>
    </source>
</evidence>
<feature type="compositionally biased region" description="Polar residues" evidence="1">
    <location>
        <begin position="129"/>
        <end position="140"/>
    </location>
</feature>
<comment type="caution">
    <text evidence="2">The sequence shown here is derived from an EMBL/GenBank/DDBJ whole genome shotgun (WGS) entry which is preliminary data.</text>
</comment>
<dbReference type="AlphaFoldDB" id="A0A8H7R957"/>
<feature type="region of interest" description="Disordered" evidence="1">
    <location>
        <begin position="129"/>
        <end position="148"/>
    </location>
</feature>
<keyword evidence="3" id="KW-1185">Reference proteome</keyword>
<feature type="compositionally biased region" description="Pro residues" evidence="1">
    <location>
        <begin position="30"/>
        <end position="43"/>
    </location>
</feature>
<dbReference type="SUPFAM" id="SSF101447">
    <property type="entry name" value="Formin homology 2 domain (FH2 domain)"/>
    <property type="match status" value="1"/>
</dbReference>
<reference evidence="2" key="1">
    <citation type="submission" date="2020-12" db="EMBL/GenBank/DDBJ databases">
        <title>Metabolic potential, ecology and presence of endohyphal bacteria is reflected in genomic diversity of Mucoromycotina.</title>
        <authorList>
            <person name="Muszewska A."/>
            <person name="Okrasinska A."/>
            <person name="Steczkiewicz K."/>
            <person name="Drgas O."/>
            <person name="Orlowska M."/>
            <person name="Perlinska-Lenart U."/>
            <person name="Aleksandrzak-Piekarczyk T."/>
            <person name="Szatraj K."/>
            <person name="Zielenkiewicz U."/>
            <person name="Pilsyk S."/>
            <person name="Malc E."/>
            <person name="Mieczkowski P."/>
            <person name="Kruszewska J.S."/>
            <person name="Biernat P."/>
            <person name="Pawlowska J."/>
        </authorList>
    </citation>
    <scope>NUCLEOTIDE SEQUENCE</scope>
    <source>
        <strain evidence="2">CBS 226.32</strain>
    </source>
</reference>
<evidence type="ECO:0000256" key="1">
    <source>
        <dbReference type="SAM" id="MobiDB-lite"/>
    </source>
</evidence>